<accession>A0ABU3L3J3</accession>
<feature type="domain" description="Metalloenzyme" evidence="1">
    <location>
        <begin position="220"/>
        <end position="349"/>
    </location>
</feature>
<dbReference type="Pfam" id="PF01676">
    <property type="entry name" value="Metalloenzyme"/>
    <property type="match status" value="1"/>
</dbReference>
<sequence>MKIFFATCILFFSSFPLSELQAQTNDNPKVILITLDGFRWQELFSGADSLLITNQKYVSDTTDLKNKYWHGTATKRRQKLMPFVWDWVEKNGQLHGNRRLESKMNLTNTHWFSYPGYNEILTGKADDKRISSNDKIDNPNMTILEKANSTPEYKGKVSAFGSWDVFPYIINEKRSGVPVNAGFEAARGTDLTEKEKFLNRMQTRVPSPWGSVRLDAFTHGYAMEQMKKNHPDLIYIAYGETDDFAHDGNYQAYLESAHRTDGFIEELWQFVQSDPYYNGKTTFIITTDHGRGTNPLETWQHHGDDVKGADEVWVIAFGKGVAAKGEITANEQLYTNQIAASVTKLLNMKTNQDEMGPEFEFLDY</sequence>
<dbReference type="SUPFAM" id="SSF53649">
    <property type="entry name" value="Alkaline phosphatase-like"/>
    <property type="match status" value="1"/>
</dbReference>
<name>A0ABU3L3J3_9FLAO</name>
<evidence type="ECO:0000259" key="1">
    <source>
        <dbReference type="Pfam" id="PF01676"/>
    </source>
</evidence>
<organism evidence="2 3">
    <name type="scientific">Pricia mediterranea</name>
    <dbReference type="NCBI Taxonomy" id="3076079"/>
    <lineage>
        <taxon>Bacteria</taxon>
        <taxon>Pseudomonadati</taxon>
        <taxon>Bacteroidota</taxon>
        <taxon>Flavobacteriia</taxon>
        <taxon>Flavobacteriales</taxon>
        <taxon>Flavobacteriaceae</taxon>
        <taxon>Pricia</taxon>
    </lineage>
</organism>
<reference evidence="2 3" key="1">
    <citation type="submission" date="2023-09" db="EMBL/GenBank/DDBJ databases">
        <title>Novel taxa isolated from Blanes Bay.</title>
        <authorList>
            <person name="Rey-Velasco X."/>
            <person name="Lucena T."/>
        </authorList>
    </citation>
    <scope>NUCLEOTIDE SEQUENCE [LARGE SCALE GENOMIC DNA]</scope>
    <source>
        <strain evidence="2 3">S334</strain>
    </source>
</reference>
<proteinExistence type="predicted"/>
<keyword evidence="3" id="KW-1185">Reference proteome</keyword>
<dbReference type="InterPro" id="IPR017850">
    <property type="entry name" value="Alkaline_phosphatase_core_sf"/>
</dbReference>
<dbReference type="InterPro" id="IPR006124">
    <property type="entry name" value="Metalloenzyme"/>
</dbReference>
<dbReference type="Proteomes" id="UP001250656">
    <property type="component" value="Unassembled WGS sequence"/>
</dbReference>
<gene>
    <name evidence="2" type="ORF">RQM65_06570</name>
</gene>
<dbReference type="EMBL" id="JAVTTP010000001">
    <property type="protein sequence ID" value="MDT7828321.1"/>
    <property type="molecule type" value="Genomic_DNA"/>
</dbReference>
<dbReference type="Gene3D" id="3.40.720.10">
    <property type="entry name" value="Alkaline Phosphatase, subunit A"/>
    <property type="match status" value="1"/>
</dbReference>
<evidence type="ECO:0000313" key="2">
    <source>
        <dbReference type="EMBL" id="MDT7828321.1"/>
    </source>
</evidence>
<dbReference type="RefSeq" id="WP_314013577.1">
    <property type="nucleotide sequence ID" value="NZ_JAVTTP010000001.1"/>
</dbReference>
<evidence type="ECO:0000313" key="3">
    <source>
        <dbReference type="Proteomes" id="UP001250656"/>
    </source>
</evidence>
<comment type="caution">
    <text evidence="2">The sequence shown here is derived from an EMBL/GenBank/DDBJ whole genome shotgun (WGS) entry which is preliminary data.</text>
</comment>
<protein>
    <submittedName>
        <fullName evidence="2">Alkaline phosphatase family protein</fullName>
    </submittedName>
</protein>